<evidence type="ECO:0000313" key="1">
    <source>
        <dbReference type="EMBL" id="ESU78418.1"/>
    </source>
</evidence>
<organism evidence="1 2">
    <name type="scientific">Shigella dysenteriae WRSd3</name>
    <dbReference type="NCBI Taxonomy" id="1401327"/>
    <lineage>
        <taxon>Bacteria</taxon>
        <taxon>Pseudomonadati</taxon>
        <taxon>Pseudomonadota</taxon>
        <taxon>Gammaproteobacteria</taxon>
        <taxon>Enterobacterales</taxon>
        <taxon>Enterobacteriaceae</taxon>
        <taxon>Shigella</taxon>
    </lineage>
</organism>
<protein>
    <submittedName>
        <fullName evidence="1">Uncharacterized protein</fullName>
    </submittedName>
</protein>
<gene>
    <name evidence="1" type="ORF">WRSd3_02885</name>
</gene>
<evidence type="ECO:0000313" key="2">
    <source>
        <dbReference type="Proteomes" id="UP000017944"/>
    </source>
</evidence>
<dbReference type="Proteomes" id="UP000017944">
    <property type="component" value="Unassembled WGS sequence"/>
</dbReference>
<accession>A0A090NWV4</accession>
<dbReference type="EMBL" id="AXUT01000245">
    <property type="protein sequence ID" value="ESU78418.1"/>
    <property type="molecule type" value="Genomic_DNA"/>
</dbReference>
<proteinExistence type="predicted"/>
<dbReference type="PATRIC" id="fig|1401327.3.peg.2688"/>
<reference evidence="1 2" key="1">
    <citation type="submission" date="2013-10" db="EMBL/GenBank/DDBJ databases">
        <title>Draft genomes and the virulence plasmids of Sd1617 vaccine constructs: WRSd3 and WRSd5.</title>
        <authorList>
            <person name="Aksomboon Vongsawan A."/>
            <person name="Venkatesan M.M."/>
            <person name="Vaisvil B."/>
            <person name="Emel G."/>
            <person name="Kepatral V."/>
            <person name="Sethabutr O."/>
            <person name="Serichantalergs O."/>
            <person name="Mason C."/>
        </authorList>
    </citation>
    <scope>NUCLEOTIDE SEQUENCE [LARGE SCALE GENOMIC DNA]</scope>
    <source>
        <strain evidence="1 2">WRSd3</strain>
    </source>
</reference>
<comment type="caution">
    <text evidence="1">The sequence shown here is derived from an EMBL/GenBank/DDBJ whole genome shotgun (WGS) entry which is preliminary data.</text>
</comment>
<dbReference type="AlphaFoldDB" id="A0A090NWV4"/>
<sequence length="41" mass="4744">MPKSGLIERINVVLLHGEPLWRAFYTAIARYKHAQYSANDL</sequence>
<name>A0A090NWV4_SHIDY</name>